<keyword evidence="7" id="KW-0119">Carbohydrate metabolism</keyword>
<dbReference type="Pfam" id="PF02446">
    <property type="entry name" value="Glyco_hydro_77"/>
    <property type="match status" value="1"/>
</dbReference>
<comment type="caution">
    <text evidence="10">The sequence shown here is derived from an EMBL/GenBank/DDBJ whole genome shotgun (WGS) entry which is preliminary data.</text>
</comment>
<dbReference type="Gene3D" id="3.20.20.80">
    <property type="entry name" value="Glycosidases"/>
    <property type="match status" value="1"/>
</dbReference>
<organism evidence="10">
    <name type="scientific">candidate division WS2 bacterium ADurb.Bin280</name>
    <dbReference type="NCBI Taxonomy" id="1852829"/>
    <lineage>
        <taxon>Bacteria</taxon>
        <taxon>candidate division WS2</taxon>
    </lineage>
</organism>
<dbReference type="SUPFAM" id="SSF51445">
    <property type="entry name" value="(Trans)glycosidases"/>
    <property type="match status" value="1"/>
</dbReference>
<protein>
    <recommendedName>
        <fullName evidence="4">4-alpha-glucanotransferase</fullName>
        <ecNumber evidence="3">2.4.1.25</ecNumber>
    </recommendedName>
    <alternativeName>
        <fullName evidence="8">Amylomaltase</fullName>
    </alternativeName>
    <alternativeName>
        <fullName evidence="9">Disproportionating enzyme</fullName>
    </alternativeName>
</protein>
<evidence type="ECO:0000313" key="10">
    <source>
        <dbReference type="EMBL" id="OQA53228.1"/>
    </source>
</evidence>
<dbReference type="PANTHER" id="PTHR32438">
    <property type="entry name" value="4-ALPHA-GLUCANOTRANSFERASE DPE1, CHLOROPLASTIC/AMYLOPLASTIC"/>
    <property type="match status" value="1"/>
</dbReference>
<dbReference type="Proteomes" id="UP000485367">
    <property type="component" value="Unassembled WGS sequence"/>
</dbReference>
<comment type="catalytic activity">
    <reaction evidence="1">
        <text>Transfers a segment of a (1-&gt;4)-alpha-D-glucan to a new position in an acceptor, which may be glucose or a (1-&gt;4)-alpha-D-glucan.</text>
        <dbReference type="EC" id="2.4.1.25"/>
    </reaction>
</comment>
<evidence type="ECO:0000256" key="1">
    <source>
        <dbReference type="ARBA" id="ARBA00000439"/>
    </source>
</evidence>
<gene>
    <name evidence="10" type="primary">malQ</name>
    <name evidence="10" type="ORF">BWY43_00155</name>
</gene>
<reference evidence="10" key="1">
    <citation type="submission" date="2017-02" db="EMBL/GenBank/DDBJ databases">
        <title>Delving into the versatile metabolic prowess of the omnipresent phylum Bacteroidetes.</title>
        <authorList>
            <person name="Nobu M.K."/>
            <person name="Mei R."/>
            <person name="Narihiro T."/>
            <person name="Kuroda K."/>
            <person name="Liu W.-T."/>
        </authorList>
    </citation>
    <scope>NUCLEOTIDE SEQUENCE</scope>
    <source>
        <strain evidence="10">ADurb.Bin280</strain>
    </source>
</reference>
<evidence type="ECO:0000256" key="6">
    <source>
        <dbReference type="ARBA" id="ARBA00022679"/>
    </source>
</evidence>
<evidence type="ECO:0000256" key="9">
    <source>
        <dbReference type="ARBA" id="ARBA00031501"/>
    </source>
</evidence>
<sequence>MIELKYKRQALLDIHSPLYLKSKSHDLGAGDIDDLYVLSDICAQSSFRFIQMTPIHDSSLNPSPYMGISSFSLNPIHLSVSKIPRSDKVDKVIAKWKQKHSLRKNKSIVDYKGIYRFKLKILETIFEDFKKRNSVDYEKFDPQTINYAVFRALKNKYELRWNNWPSKYKIADYQKIISSDDEIKEKTEFFLFCQEVLLAQWKEVAKYAKSKGVFFVIDKPIYPIHDSADVWANQDIFYLNEDGSAKYVSGCDNPKDPFGKQIWDQAVYKFREKKEDVIDYIEKSIAFEAQISTVIRLDHAIALVWKYYVIDAQTKEGRHIEAICDDLFKRLIKKFPDVLFIAEDVGFISKLIDRPLEKYNLPGMRSPQWHSRKKYREIDEYPENCLAFTSNHDMTTLKQWCKSLNVNEKEYFFSRKEAKRFKSDECAQKIIEKIFHSKASMAGISLRDLIGDDRRFNKPGIKNLKNWKLRMTKYLEEVDFSQIKEIIKSSGRFF</sequence>
<evidence type="ECO:0000256" key="4">
    <source>
        <dbReference type="ARBA" id="ARBA00020295"/>
    </source>
</evidence>
<dbReference type="PANTHER" id="PTHR32438:SF5">
    <property type="entry name" value="4-ALPHA-GLUCANOTRANSFERASE DPE1, CHLOROPLASTIC_AMYLOPLASTIC"/>
    <property type="match status" value="1"/>
</dbReference>
<evidence type="ECO:0000256" key="3">
    <source>
        <dbReference type="ARBA" id="ARBA00012560"/>
    </source>
</evidence>
<dbReference type="InterPro" id="IPR003385">
    <property type="entry name" value="Glyco_hydro_77"/>
</dbReference>
<comment type="similarity">
    <text evidence="2">Belongs to the disproportionating enzyme family.</text>
</comment>
<keyword evidence="5 10" id="KW-0328">Glycosyltransferase</keyword>
<proteinExistence type="inferred from homology"/>
<accession>A0A1V5SFF6</accession>
<dbReference type="GO" id="GO:0004134">
    <property type="term" value="F:4-alpha-glucanotransferase activity"/>
    <property type="evidence" value="ECO:0007669"/>
    <property type="project" value="UniProtKB-EC"/>
</dbReference>
<evidence type="ECO:0000256" key="2">
    <source>
        <dbReference type="ARBA" id="ARBA00005684"/>
    </source>
</evidence>
<dbReference type="EMBL" id="MWBO01000008">
    <property type="protein sequence ID" value="OQA53228.1"/>
    <property type="molecule type" value="Genomic_DNA"/>
</dbReference>
<dbReference type="EC" id="2.4.1.25" evidence="3"/>
<keyword evidence="6 10" id="KW-0808">Transferase</keyword>
<evidence type="ECO:0000256" key="5">
    <source>
        <dbReference type="ARBA" id="ARBA00022676"/>
    </source>
</evidence>
<name>A0A1V5SFF6_9BACT</name>
<evidence type="ECO:0000256" key="7">
    <source>
        <dbReference type="ARBA" id="ARBA00023277"/>
    </source>
</evidence>
<dbReference type="AlphaFoldDB" id="A0A1V5SFF6"/>
<dbReference type="GO" id="GO:0005975">
    <property type="term" value="P:carbohydrate metabolic process"/>
    <property type="evidence" value="ECO:0007669"/>
    <property type="project" value="InterPro"/>
</dbReference>
<evidence type="ECO:0000256" key="8">
    <source>
        <dbReference type="ARBA" id="ARBA00031423"/>
    </source>
</evidence>
<dbReference type="InterPro" id="IPR017853">
    <property type="entry name" value="GH"/>
</dbReference>